<accession>A0A0M4LI92</accession>
<evidence type="ECO:0000313" key="2">
    <source>
        <dbReference type="Proteomes" id="UP000067206"/>
    </source>
</evidence>
<dbReference type="Proteomes" id="UP000067206">
    <property type="component" value="Chromosome"/>
</dbReference>
<gene>
    <name evidence="1" type="ORF">RY67_1983</name>
</gene>
<sequence>MPNPSYILGYSSLVRIATEPERPTKKENRREYRSYGLGLIPLMA</sequence>
<name>A0A0M4LI92_BIFLI</name>
<proteinExistence type="predicted"/>
<protein>
    <submittedName>
        <fullName evidence="1">Uncharacterized protein</fullName>
    </submittedName>
</protein>
<organism evidence="1 2">
    <name type="scientific">Bifidobacterium longum subsp. infantis</name>
    <dbReference type="NCBI Taxonomy" id="1682"/>
    <lineage>
        <taxon>Bacteria</taxon>
        <taxon>Bacillati</taxon>
        <taxon>Actinomycetota</taxon>
        <taxon>Actinomycetes</taxon>
        <taxon>Bifidobacteriales</taxon>
        <taxon>Bifidobacteriaceae</taxon>
        <taxon>Bifidobacterium</taxon>
    </lineage>
</organism>
<dbReference type="EMBL" id="CP010411">
    <property type="protein sequence ID" value="ALE09983.1"/>
    <property type="molecule type" value="Genomic_DNA"/>
</dbReference>
<dbReference type="PATRIC" id="fig|1682.24.peg.1929"/>
<evidence type="ECO:0000313" key="1">
    <source>
        <dbReference type="EMBL" id="ALE09983.1"/>
    </source>
</evidence>
<reference evidence="1 2" key="1">
    <citation type="submission" date="2014-12" db="EMBL/GenBank/DDBJ databases">
        <title>Complete genome sequence of Bifidobacterium longum subsp. infantis BT1.</title>
        <authorList>
            <person name="Kim J.F."/>
            <person name="Kwak M.-J."/>
        </authorList>
    </citation>
    <scope>NUCLEOTIDE SEQUENCE [LARGE SCALE GENOMIC DNA]</scope>
    <source>
        <strain evidence="1 2">BT1</strain>
    </source>
</reference>
<dbReference type="AlphaFoldDB" id="A0A0M4LI92"/>